<evidence type="ECO:0000313" key="1">
    <source>
        <dbReference type="EMBL" id="MPC72645.1"/>
    </source>
</evidence>
<keyword evidence="2" id="KW-1185">Reference proteome</keyword>
<dbReference type="AlphaFoldDB" id="A0A5B7HSD4"/>
<dbReference type="EMBL" id="VSRR010035114">
    <property type="protein sequence ID" value="MPC72645.1"/>
    <property type="molecule type" value="Genomic_DNA"/>
</dbReference>
<organism evidence="1 2">
    <name type="scientific">Portunus trituberculatus</name>
    <name type="common">Swimming crab</name>
    <name type="synonym">Neptunus trituberculatus</name>
    <dbReference type="NCBI Taxonomy" id="210409"/>
    <lineage>
        <taxon>Eukaryota</taxon>
        <taxon>Metazoa</taxon>
        <taxon>Ecdysozoa</taxon>
        <taxon>Arthropoda</taxon>
        <taxon>Crustacea</taxon>
        <taxon>Multicrustacea</taxon>
        <taxon>Malacostraca</taxon>
        <taxon>Eumalacostraca</taxon>
        <taxon>Eucarida</taxon>
        <taxon>Decapoda</taxon>
        <taxon>Pleocyemata</taxon>
        <taxon>Brachyura</taxon>
        <taxon>Eubrachyura</taxon>
        <taxon>Portunoidea</taxon>
        <taxon>Portunidae</taxon>
        <taxon>Portuninae</taxon>
        <taxon>Portunus</taxon>
    </lineage>
</organism>
<proteinExistence type="predicted"/>
<name>A0A5B7HSD4_PORTR</name>
<dbReference type="Proteomes" id="UP000324222">
    <property type="component" value="Unassembled WGS sequence"/>
</dbReference>
<sequence>MVTVHVLHFTQLSVAPSQTKKKLRESSSSRWVGSGKLWRLKLSTENFLFSRFDSGEFNFQI</sequence>
<reference evidence="1 2" key="1">
    <citation type="submission" date="2019-05" db="EMBL/GenBank/DDBJ databases">
        <title>Another draft genome of Portunus trituberculatus and its Hox gene families provides insights of decapod evolution.</title>
        <authorList>
            <person name="Jeong J.-H."/>
            <person name="Song I."/>
            <person name="Kim S."/>
            <person name="Choi T."/>
            <person name="Kim D."/>
            <person name="Ryu S."/>
            <person name="Kim W."/>
        </authorList>
    </citation>
    <scope>NUCLEOTIDE SEQUENCE [LARGE SCALE GENOMIC DNA]</scope>
    <source>
        <tissue evidence="1">Muscle</tissue>
    </source>
</reference>
<evidence type="ECO:0000313" key="2">
    <source>
        <dbReference type="Proteomes" id="UP000324222"/>
    </source>
</evidence>
<comment type="caution">
    <text evidence="1">The sequence shown here is derived from an EMBL/GenBank/DDBJ whole genome shotgun (WGS) entry which is preliminary data.</text>
</comment>
<gene>
    <name evidence="1" type="ORF">E2C01_066957</name>
</gene>
<protein>
    <submittedName>
        <fullName evidence="1">Uncharacterized protein</fullName>
    </submittedName>
</protein>
<accession>A0A5B7HSD4</accession>